<dbReference type="InterPro" id="IPR035965">
    <property type="entry name" value="PAS-like_dom_sf"/>
</dbReference>
<evidence type="ECO:0000256" key="3">
    <source>
        <dbReference type="ARBA" id="ARBA00022553"/>
    </source>
</evidence>
<dbReference type="InterPro" id="IPR036890">
    <property type="entry name" value="HATPase_C_sf"/>
</dbReference>
<sequence>MVTEGSAKMVEAMSLALAQIDASQTAVLLDEYVAYQAAGAPASQSEALRKIVAKTLLVAANGKALALFGLKGSELPVPVSRIWPFGEAETLALSLLAALRQNDTHRAELNLRHASGRELPVIYTSWREVNPSADIVSVGFVDVSERVATETALHRLRNDVAHADRISTMGVMTATIVHEIRQPIASILNLAHAALRWVGRPEPDLAAVKSSLEDIQSAGNSVRDIVTRLHGMSSAKSQLRARCSVNELVEETAAFLRAELSRRQVKLSVQLDSYLPLASLDRVQVQQVLVNLMMNAAQAMADAHCWSRTLLVRTRALDASIHVEVEDSGPGVPPETRERLFDGFFSTKPGGLGLGLRICRSIIEDHGGELVYVSKASAGSIFRFSLPTGS</sequence>
<keyword evidence="11" id="KW-1185">Reference proteome</keyword>
<evidence type="ECO:0000256" key="4">
    <source>
        <dbReference type="ARBA" id="ARBA00022679"/>
    </source>
</evidence>
<keyword evidence="6" id="KW-0418">Kinase</keyword>
<evidence type="ECO:0000256" key="5">
    <source>
        <dbReference type="ARBA" id="ARBA00022741"/>
    </source>
</evidence>
<evidence type="ECO:0000256" key="6">
    <source>
        <dbReference type="ARBA" id="ARBA00022777"/>
    </source>
</evidence>
<dbReference type="Gene3D" id="3.30.565.10">
    <property type="entry name" value="Histidine kinase-like ATPase, C-terminal domain"/>
    <property type="match status" value="1"/>
</dbReference>
<dbReference type="EC" id="2.7.13.3" evidence="2"/>
<dbReference type="InterPro" id="IPR036097">
    <property type="entry name" value="HisK_dim/P_sf"/>
</dbReference>
<dbReference type="SMART" id="SM00387">
    <property type="entry name" value="HATPase_c"/>
    <property type="match status" value="1"/>
</dbReference>
<dbReference type="EMBL" id="ATHL01000153">
    <property type="protein sequence ID" value="EQB07622.1"/>
    <property type="molecule type" value="Genomic_DNA"/>
</dbReference>
<gene>
    <name evidence="10" type="ORF">L284_22450</name>
</gene>
<evidence type="ECO:0000256" key="1">
    <source>
        <dbReference type="ARBA" id="ARBA00000085"/>
    </source>
</evidence>
<keyword evidence="3" id="KW-0597">Phosphoprotein</keyword>
<dbReference type="PRINTS" id="PR00344">
    <property type="entry name" value="BCTRLSENSOR"/>
</dbReference>
<dbReference type="SMART" id="SM00388">
    <property type="entry name" value="HisKA"/>
    <property type="match status" value="1"/>
</dbReference>
<organism evidence="10 11">
    <name type="scientific">Novosphingobium lindaniclasticum LE124</name>
    <dbReference type="NCBI Taxonomy" id="1096930"/>
    <lineage>
        <taxon>Bacteria</taxon>
        <taxon>Pseudomonadati</taxon>
        <taxon>Pseudomonadota</taxon>
        <taxon>Alphaproteobacteria</taxon>
        <taxon>Sphingomonadales</taxon>
        <taxon>Sphingomonadaceae</taxon>
        <taxon>Novosphingobium</taxon>
    </lineage>
</organism>
<feature type="domain" description="Histidine kinase" evidence="9">
    <location>
        <begin position="175"/>
        <end position="390"/>
    </location>
</feature>
<keyword evidence="7" id="KW-0067">ATP-binding</keyword>
<dbReference type="SUPFAM" id="SSF55874">
    <property type="entry name" value="ATPase domain of HSP90 chaperone/DNA topoisomerase II/histidine kinase"/>
    <property type="match status" value="1"/>
</dbReference>
<dbReference type="Gene3D" id="1.10.287.130">
    <property type="match status" value="1"/>
</dbReference>
<keyword evidence="8" id="KW-0902">Two-component regulatory system</keyword>
<dbReference type="InterPro" id="IPR005467">
    <property type="entry name" value="His_kinase_dom"/>
</dbReference>
<dbReference type="SUPFAM" id="SSF55785">
    <property type="entry name" value="PYP-like sensor domain (PAS domain)"/>
    <property type="match status" value="1"/>
</dbReference>
<proteinExistence type="predicted"/>
<dbReference type="InterPro" id="IPR004358">
    <property type="entry name" value="Sig_transdc_His_kin-like_C"/>
</dbReference>
<comment type="caution">
    <text evidence="10">The sequence shown here is derived from an EMBL/GenBank/DDBJ whole genome shotgun (WGS) entry which is preliminary data.</text>
</comment>
<dbReference type="AlphaFoldDB" id="T0H3U1"/>
<evidence type="ECO:0000256" key="2">
    <source>
        <dbReference type="ARBA" id="ARBA00012438"/>
    </source>
</evidence>
<dbReference type="PANTHER" id="PTHR43065:SF10">
    <property type="entry name" value="PEROXIDE STRESS-ACTIVATED HISTIDINE KINASE MAK3"/>
    <property type="match status" value="1"/>
</dbReference>
<dbReference type="Pfam" id="PF02518">
    <property type="entry name" value="HATPase_c"/>
    <property type="match status" value="1"/>
</dbReference>
<dbReference type="InterPro" id="IPR003594">
    <property type="entry name" value="HATPase_dom"/>
</dbReference>
<dbReference type="InterPro" id="IPR003661">
    <property type="entry name" value="HisK_dim/P_dom"/>
</dbReference>
<evidence type="ECO:0000256" key="8">
    <source>
        <dbReference type="ARBA" id="ARBA00023012"/>
    </source>
</evidence>
<dbReference type="CDD" id="cd00082">
    <property type="entry name" value="HisKA"/>
    <property type="match status" value="1"/>
</dbReference>
<reference evidence="10 11" key="1">
    <citation type="journal article" date="2013" name="Genome Announc.">
        <title>Genome Sequence of Novosphingobium lindaniclasticum LE124T, Isolated from a Hexachlorocyclohexane Dumpsite.</title>
        <authorList>
            <person name="Saxena A."/>
            <person name="Nayyar N."/>
            <person name="Sangwan N."/>
            <person name="Kumari R."/>
            <person name="Khurana J.P."/>
            <person name="Lal R."/>
        </authorList>
    </citation>
    <scope>NUCLEOTIDE SEQUENCE [LARGE SCALE GENOMIC DNA]</scope>
    <source>
        <strain evidence="10 11">LE124</strain>
    </source>
</reference>
<dbReference type="SUPFAM" id="SSF47384">
    <property type="entry name" value="Homodimeric domain of signal transducing histidine kinase"/>
    <property type="match status" value="1"/>
</dbReference>
<keyword evidence="5" id="KW-0547">Nucleotide-binding</keyword>
<name>T0H3U1_9SPHN</name>
<dbReference type="PATRIC" id="fig|1096930.3.peg.4417"/>
<dbReference type="PANTHER" id="PTHR43065">
    <property type="entry name" value="SENSOR HISTIDINE KINASE"/>
    <property type="match status" value="1"/>
</dbReference>
<comment type="catalytic activity">
    <reaction evidence="1">
        <text>ATP + protein L-histidine = ADP + protein N-phospho-L-histidine.</text>
        <dbReference type="EC" id="2.7.13.3"/>
    </reaction>
</comment>
<evidence type="ECO:0000256" key="7">
    <source>
        <dbReference type="ARBA" id="ARBA00022840"/>
    </source>
</evidence>
<evidence type="ECO:0000313" key="11">
    <source>
        <dbReference type="Proteomes" id="UP000015527"/>
    </source>
</evidence>
<keyword evidence="4" id="KW-0808">Transferase</keyword>
<dbReference type="GO" id="GO:0000155">
    <property type="term" value="F:phosphorelay sensor kinase activity"/>
    <property type="evidence" value="ECO:0007669"/>
    <property type="project" value="InterPro"/>
</dbReference>
<dbReference type="PROSITE" id="PS50109">
    <property type="entry name" value="HIS_KIN"/>
    <property type="match status" value="1"/>
</dbReference>
<accession>T0H3U1</accession>
<evidence type="ECO:0000259" key="9">
    <source>
        <dbReference type="PROSITE" id="PS50109"/>
    </source>
</evidence>
<protein>
    <recommendedName>
        <fullName evidence="2">histidine kinase</fullName>
        <ecNumber evidence="2">2.7.13.3</ecNumber>
    </recommendedName>
</protein>
<dbReference type="Proteomes" id="UP000015527">
    <property type="component" value="Unassembled WGS sequence"/>
</dbReference>
<evidence type="ECO:0000313" key="10">
    <source>
        <dbReference type="EMBL" id="EQB07622.1"/>
    </source>
</evidence>
<dbReference type="eggNOG" id="COG4191">
    <property type="taxonomic scope" value="Bacteria"/>
</dbReference>
<dbReference type="GO" id="GO:0005524">
    <property type="term" value="F:ATP binding"/>
    <property type="evidence" value="ECO:0007669"/>
    <property type="project" value="UniProtKB-KW"/>
</dbReference>
<dbReference type="Pfam" id="PF00512">
    <property type="entry name" value="HisKA"/>
    <property type="match status" value="1"/>
</dbReference>